<protein>
    <submittedName>
        <fullName evidence="2">Uncharacterized protein</fullName>
    </submittedName>
</protein>
<sequence length="622" mass="68659">MLRLGSSTSQVCRRFPQGVACSSSSVIPSLARTSTSLRGSSNHADTDEDETGINIQSRSPSRVMRMQNGSHVALGCVFYSTHTHHHGARPDDRHPAWFTIRTSVEPRTEESSTVADDCQRPPSRCVAVDDKSAASVINMPAMSVRPSWVAANILVLAGCPMADVPKQPPPPPPREHESIEPGSPWWEASELTARPPRPRPAEVLLPGYSSASCKLSLTESRKAPPEAEKRGSNKGDKAKRIKCPVTPMSKALNWRVVFSLFCVYLWDFNLELSSAQISIIVSLVSYKYILKYRSVKNQLLAMLEVLVFLMCIDIYMECYSFGWIVYSFFLWAPGVKWLDYLPPAKANRVRSPRFSHVGIVPDDVADWRVFSGISRFPRPLHFGAAPHLSRFAFIGCQDLDVKGDSYLSTLLFFANITQCRRRKRRSCRVLRQSVITAFKNTVLKPGKVKVGRVWSSAGMQWRFAAPSYVTIPKCEKSGSDNVVNLTPGSPWWEANTLTSAAQQSQPRREDTSYAVPVLWLAGATARRQAIACSCAPRTLLHAVCQDQSPRSAARDKKLFGRSLSRSAAQHGDCARVDNNSVGGIYNSPSLEVYDPGSCKPKIKACVGFSHSVASSIIIGSPL</sequence>
<evidence type="ECO:0000313" key="2">
    <source>
        <dbReference type="EMBL" id="KAJ8870846.1"/>
    </source>
</evidence>
<gene>
    <name evidence="2" type="ORF">PR048_027147</name>
</gene>
<feature type="region of interest" description="Disordered" evidence="1">
    <location>
        <begin position="32"/>
        <end position="53"/>
    </location>
</feature>
<organism evidence="2 3">
    <name type="scientific">Dryococelus australis</name>
    <dbReference type="NCBI Taxonomy" id="614101"/>
    <lineage>
        <taxon>Eukaryota</taxon>
        <taxon>Metazoa</taxon>
        <taxon>Ecdysozoa</taxon>
        <taxon>Arthropoda</taxon>
        <taxon>Hexapoda</taxon>
        <taxon>Insecta</taxon>
        <taxon>Pterygota</taxon>
        <taxon>Neoptera</taxon>
        <taxon>Polyneoptera</taxon>
        <taxon>Phasmatodea</taxon>
        <taxon>Verophasmatodea</taxon>
        <taxon>Anareolatae</taxon>
        <taxon>Phasmatidae</taxon>
        <taxon>Eurycanthinae</taxon>
        <taxon>Dryococelus</taxon>
    </lineage>
</organism>
<reference evidence="2 3" key="1">
    <citation type="submission" date="2023-02" db="EMBL/GenBank/DDBJ databases">
        <title>LHISI_Scaffold_Assembly.</title>
        <authorList>
            <person name="Stuart O.P."/>
            <person name="Cleave R."/>
            <person name="Magrath M.J.L."/>
            <person name="Mikheyev A.S."/>
        </authorList>
    </citation>
    <scope>NUCLEOTIDE SEQUENCE [LARGE SCALE GENOMIC DNA]</scope>
    <source>
        <strain evidence="2">Daus_M_001</strain>
        <tissue evidence="2">Leg muscle</tissue>
    </source>
</reference>
<accession>A0ABQ9GEL6</accession>
<feature type="compositionally biased region" description="Basic and acidic residues" evidence="1">
    <location>
        <begin position="219"/>
        <end position="238"/>
    </location>
</feature>
<evidence type="ECO:0000256" key="1">
    <source>
        <dbReference type="SAM" id="MobiDB-lite"/>
    </source>
</evidence>
<dbReference type="EMBL" id="JARBHB010000012">
    <property type="protein sequence ID" value="KAJ8870846.1"/>
    <property type="molecule type" value="Genomic_DNA"/>
</dbReference>
<comment type="caution">
    <text evidence="2">The sequence shown here is derived from an EMBL/GenBank/DDBJ whole genome shotgun (WGS) entry which is preliminary data.</text>
</comment>
<feature type="compositionally biased region" description="Polar residues" evidence="1">
    <location>
        <begin position="32"/>
        <end position="43"/>
    </location>
</feature>
<proteinExistence type="predicted"/>
<evidence type="ECO:0000313" key="3">
    <source>
        <dbReference type="Proteomes" id="UP001159363"/>
    </source>
</evidence>
<name>A0ABQ9GEL6_9NEOP</name>
<feature type="region of interest" description="Disordered" evidence="1">
    <location>
        <begin position="216"/>
        <end position="238"/>
    </location>
</feature>
<keyword evidence="3" id="KW-1185">Reference proteome</keyword>
<dbReference type="Proteomes" id="UP001159363">
    <property type="component" value="Chromosome 11"/>
</dbReference>